<gene>
    <name evidence="3" type="ORF">LARSCL_LOCUS1028</name>
</gene>
<reference evidence="3 4" key="1">
    <citation type="submission" date="2024-04" db="EMBL/GenBank/DDBJ databases">
        <authorList>
            <person name="Rising A."/>
            <person name="Reimegard J."/>
            <person name="Sonavane S."/>
            <person name="Akerstrom W."/>
            <person name="Nylinder S."/>
            <person name="Hedman E."/>
            <person name="Kallberg Y."/>
        </authorList>
    </citation>
    <scope>NUCLEOTIDE SEQUENCE [LARGE SCALE GENOMIC DNA]</scope>
</reference>
<sequence length="142" mass="16081">MFDVFQNVLFGKKKSNAETEKEKSYSDDFVMIGHTSNDQGPAREPELNPLERNPPKNPLFGESFLPDNISEASPKKEEVYHPIMPLQDVPFAINPSLYASSKLDQIWKTISQSISSIESSKSFQEDYDFCLEKSVISETANK</sequence>
<dbReference type="AlphaFoldDB" id="A0AAV1YU59"/>
<evidence type="ECO:0000313" key="4">
    <source>
        <dbReference type="Proteomes" id="UP001497382"/>
    </source>
</evidence>
<dbReference type="PROSITE" id="PS51497">
    <property type="entry name" value="UMA"/>
    <property type="match status" value="1"/>
</dbReference>
<comment type="caution">
    <text evidence="3">The sequence shown here is derived from an EMBL/GenBank/DDBJ whole genome shotgun (WGS) entry which is preliminary data.</text>
</comment>
<organism evidence="3 4">
    <name type="scientific">Larinioides sclopetarius</name>
    <dbReference type="NCBI Taxonomy" id="280406"/>
    <lineage>
        <taxon>Eukaryota</taxon>
        <taxon>Metazoa</taxon>
        <taxon>Ecdysozoa</taxon>
        <taxon>Arthropoda</taxon>
        <taxon>Chelicerata</taxon>
        <taxon>Arachnida</taxon>
        <taxon>Araneae</taxon>
        <taxon>Araneomorphae</taxon>
        <taxon>Entelegynae</taxon>
        <taxon>Araneoidea</taxon>
        <taxon>Araneidae</taxon>
        <taxon>Larinioides</taxon>
    </lineage>
</organism>
<accession>A0AAV1YU59</accession>
<dbReference type="InterPro" id="IPR023340">
    <property type="entry name" value="UMA"/>
</dbReference>
<dbReference type="Proteomes" id="UP001497382">
    <property type="component" value="Unassembled WGS sequence"/>
</dbReference>
<proteinExistence type="predicted"/>
<feature type="region of interest" description="Disordered" evidence="1">
    <location>
        <begin position="16"/>
        <end position="58"/>
    </location>
</feature>
<name>A0AAV1YU59_9ARAC</name>
<protein>
    <recommendedName>
        <fullName evidence="2">UMA domain-containing protein</fullName>
    </recommendedName>
</protein>
<evidence type="ECO:0000313" key="3">
    <source>
        <dbReference type="EMBL" id="CAL1262516.1"/>
    </source>
</evidence>
<feature type="compositionally biased region" description="Basic and acidic residues" evidence="1">
    <location>
        <begin position="16"/>
        <end position="26"/>
    </location>
</feature>
<feature type="domain" description="UMA" evidence="2">
    <location>
        <begin position="86"/>
        <end position="136"/>
    </location>
</feature>
<dbReference type="EMBL" id="CAXIEN010000005">
    <property type="protein sequence ID" value="CAL1262516.1"/>
    <property type="molecule type" value="Genomic_DNA"/>
</dbReference>
<keyword evidence="4" id="KW-1185">Reference proteome</keyword>
<evidence type="ECO:0000259" key="2">
    <source>
        <dbReference type="PROSITE" id="PS51497"/>
    </source>
</evidence>
<evidence type="ECO:0000256" key="1">
    <source>
        <dbReference type="SAM" id="MobiDB-lite"/>
    </source>
</evidence>